<dbReference type="Proteomes" id="UP000574931">
    <property type="component" value="Unassembled WGS sequence"/>
</dbReference>
<dbReference type="RefSeq" id="WP_171319059.1">
    <property type="nucleotide sequence ID" value="NZ_JABFCY010000015.1"/>
</dbReference>
<proteinExistence type="predicted"/>
<keyword evidence="2" id="KW-1185">Reference proteome</keyword>
<name>A0A849KXG5_9HYPH</name>
<comment type="caution">
    <text evidence="1">The sequence shown here is derived from an EMBL/GenBank/DDBJ whole genome shotgun (WGS) entry which is preliminary data.</text>
</comment>
<protein>
    <recommendedName>
        <fullName evidence="3">Mobile element protein</fullName>
    </recommendedName>
</protein>
<dbReference type="AlphaFoldDB" id="A0A849KXG5"/>
<gene>
    <name evidence="1" type="ORF">HKX02_20980</name>
</gene>
<accession>A0A849KXG5</accession>
<sequence>MSNCYSQITLPESRGLFELKKLKVPLGDIAQLVCHHRSTSYREIKRNGFRDIEIPDYNGYHSFVADNISKDVH</sequence>
<dbReference type="EMBL" id="JABFCY010000015">
    <property type="protein sequence ID" value="NNU62714.1"/>
    <property type="molecule type" value="Genomic_DNA"/>
</dbReference>
<evidence type="ECO:0008006" key="3">
    <source>
        <dbReference type="Google" id="ProtNLM"/>
    </source>
</evidence>
<evidence type="ECO:0000313" key="2">
    <source>
        <dbReference type="Proteomes" id="UP000574931"/>
    </source>
</evidence>
<organism evidence="1 2">
    <name type="scientific">Ochrobactrum soli</name>
    <dbReference type="NCBI Taxonomy" id="2448455"/>
    <lineage>
        <taxon>Bacteria</taxon>
        <taxon>Pseudomonadati</taxon>
        <taxon>Pseudomonadota</taxon>
        <taxon>Alphaproteobacteria</taxon>
        <taxon>Hyphomicrobiales</taxon>
        <taxon>Brucellaceae</taxon>
        <taxon>Brucella/Ochrobactrum group</taxon>
        <taxon>Ochrobactrum</taxon>
    </lineage>
</organism>
<evidence type="ECO:0000313" key="1">
    <source>
        <dbReference type="EMBL" id="NNU62714.1"/>
    </source>
</evidence>
<reference evidence="1 2" key="1">
    <citation type="submission" date="2020-05" db="EMBL/GenBank/DDBJ databases">
        <title>Draft Genome Sequence of Ochrobactrum soli Isolated from Stable Fly Gut.</title>
        <authorList>
            <person name="Pileggi M.T."/>
            <person name="Vazhakkala L.J."/>
            <person name="Wong C.N."/>
        </authorList>
    </citation>
    <scope>NUCLEOTIDE SEQUENCE [LARGE SCALE GENOMIC DNA]</scope>
    <source>
        <strain evidence="1 2">MTP-C0764</strain>
    </source>
</reference>